<feature type="signal peptide" evidence="1">
    <location>
        <begin position="1"/>
        <end position="22"/>
    </location>
</feature>
<dbReference type="RefSeq" id="WP_123181214.1">
    <property type="nucleotide sequence ID" value="NZ_RHGB01000001.1"/>
</dbReference>
<comment type="caution">
    <text evidence="2">The sequence shown here is derived from an EMBL/GenBank/DDBJ whole genome shotgun (WGS) entry which is preliminary data.</text>
</comment>
<evidence type="ECO:0000313" key="3">
    <source>
        <dbReference type="Proteomes" id="UP000274695"/>
    </source>
</evidence>
<gene>
    <name evidence="2" type="ORF">D0911_01735</name>
</gene>
<protein>
    <submittedName>
        <fullName evidence="2">Uncharacterized protein</fullName>
    </submittedName>
</protein>
<reference evidence="2 3" key="1">
    <citation type="submission" date="2018-10" db="EMBL/GenBank/DDBJ databases">
        <title>Draft genome sequence of Zhongshania sp. DSW25-10.</title>
        <authorList>
            <person name="Oh J."/>
        </authorList>
    </citation>
    <scope>NUCLEOTIDE SEQUENCE [LARGE SCALE GENOMIC DNA]</scope>
    <source>
        <strain evidence="2 3">DSW25-10</strain>
    </source>
</reference>
<evidence type="ECO:0000256" key="1">
    <source>
        <dbReference type="SAM" id="SignalP"/>
    </source>
</evidence>
<proteinExistence type="predicted"/>
<sequence>MKNLVLACVVGSAMTLSPLAYSGASVDESALAICAKIITNKLGVAHYTTFDKEVGILKQEDGSKHYLMNVSYKSPDMAEPKAFRSVCDGNGFKATVASVAEGAWSFNTAYSLSQQVADSGF</sequence>
<name>A0ABX9W7H2_9GAMM</name>
<keyword evidence="3" id="KW-1185">Reference proteome</keyword>
<accession>A0ABX9W7H2</accession>
<organism evidence="2 3">
    <name type="scientific">Zhongshania marina</name>
    <dbReference type="NCBI Taxonomy" id="2304603"/>
    <lineage>
        <taxon>Bacteria</taxon>
        <taxon>Pseudomonadati</taxon>
        <taxon>Pseudomonadota</taxon>
        <taxon>Gammaproteobacteria</taxon>
        <taxon>Cellvibrionales</taxon>
        <taxon>Spongiibacteraceae</taxon>
        <taxon>Zhongshania</taxon>
    </lineage>
</organism>
<dbReference type="EMBL" id="RHGB01000001">
    <property type="protein sequence ID" value="RNL67765.1"/>
    <property type="molecule type" value="Genomic_DNA"/>
</dbReference>
<keyword evidence="1" id="KW-0732">Signal</keyword>
<feature type="chain" id="PRO_5046563602" evidence="1">
    <location>
        <begin position="23"/>
        <end position="121"/>
    </location>
</feature>
<evidence type="ECO:0000313" key="2">
    <source>
        <dbReference type="EMBL" id="RNL67765.1"/>
    </source>
</evidence>
<dbReference type="Proteomes" id="UP000274695">
    <property type="component" value="Unassembled WGS sequence"/>
</dbReference>